<evidence type="ECO:0000256" key="1">
    <source>
        <dbReference type="SAM" id="MobiDB-lite"/>
    </source>
</evidence>
<dbReference type="Proteomes" id="UP001152797">
    <property type="component" value="Unassembled WGS sequence"/>
</dbReference>
<evidence type="ECO:0000313" key="2">
    <source>
        <dbReference type="EMBL" id="CAI3989409.1"/>
    </source>
</evidence>
<evidence type="ECO:0000313" key="4">
    <source>
        <dbReference type="Proteomes" id="UP001152797"/>
    </source>
</evidence>
<evidence type="ECO:0000313" key="3">
    <source>
        <dbReference type="EMBL" id="CAL1142784.1"/>
    </source>
</evidence>
<proteinExistence type="predicted"/>
<protein>
    <submittedName>
        <fullName evidence="2">Uncharacterized protein</fullName>
    </submittedName>
</protein>
<dbReference type="EMBL" id="CAMXCT020001367">
    <property type="protein sequence ID" value="CAL1142784.1"/>
    <property type="molecule type" value="Genomic_DNA"/>
</dbReference>
<dbReference type="EMBL" id="CAMXCT010001367">
    <property type="protein sequence ID" value="CAI3989409.1"/>
    <property type="molecule type" value="Genomic_DNA"/>
</dbReference>
<comment type="caution">
    <text evidence="2">The sequence shown here is derived from an EMBL/GenBank/DDBJ whole genome shotgun (WGS) entry which is preliminary data.</text>
</comment>
<keyword evidence="4" id="KW-1185">Reference proteome</keyword>
<organism evidence="2">
    <name type="scientific">Cladocopium goreaui</name>
    <dbReference type="NCBI Taxonomy" id="2562237"/>
    <lineage>
        <taxon>Eukaryota</taxon>
        <taxon>Sar</taxon>
        <taxon>Alveolata</taxon>
        <taxon>Dinophyceae</taxon>
        <taxon>Suessiales</taxon>
        <taxon>Symbiodiniaceae</taxon>
        <taxon>Cladocopium</taxon>
    </lineage>
</organism>
<reference evidence="3" key="2">
    <citation type="submission" date="2024-04" db="EMBL/GenBank/DDBJ databases">
        <authorList>
            <person name="Chen Y."/>
            <person name="Shah S."/>
            <person name="Dougan E. K."/>
            <person name="Thang M."/>
            <person name="Chan C."/>
        </authorList>
    </citation>
    <scope>NUCLEOTIDE SEQUENCE [LARGE SCALE GENOMIC DNA]</scope>
</reference>
<feature type="region of interest" description="Disordered" evidence="1">
    <location>
        <begin position="101"/>
        <end position="180"/>
    </location>
</feature>
<gene>
    <name evidence="2" type="ORF">C1SCF055_LOCUS16486</name>
</gene>
<sequence>MIQDATSIFSRLPASPRLVKWDPSMGSKCPPGTGCSNIMADVRFYPKGAAKAHFTAHNAKDPKETARWIDRINARYKKGLYPTKVIVYQVQRKTGSLFDLGHDARTRRESSDDVRQDQGIQRSARRTAETPRTLQKGAGDSQMSRKPSQDGPIHSASLKPAVKANPESSDGERLSCHGKQISTQSVWKEKPAAGAPTAHHRRFDTPAGTAALMGRARSQTPDYHRRYSENALGTSLPGCHSLKDISQPETPRCRPRRCSAVLTPSRPSEVACRFNRADGQWFPCRKAPTKQAYGLSSSRSYSEVHI</sequence>
<dbReference type="OrthoDB" id="10613712at2759"/>
<dbReference type="AlphaFoldDB" id="A0A9P1CD48"/>
<feature type="compositionally biased region" description="Basic and acidic residues" evidence="1">
    <location>
        <begin position="101"/>
        <end position="116"/>
    </location>
</feature>
<dbReference type="EMBL" id="CAMXCT030001367">
    <property type="protein sequence ID" value="CAL4776721.1"/>
    <property type="molecule type" value="Genomic_DNA"/>
</dbReference>
<reference evidence="2" key="1">
    <citation type="submission" date="2022-10" db="EMBL/GenBank/DDBJ databases">
        <authorList>
            <person name="Chen Y."/>
            <person name="Dougan E. K."/>
            <person name="Chan C."/>
            <person name="Rhodes N."/>
            <person name="Thang M."/>
        </authorList>
    </citation>
    <scope>NUCLEOTIDE SEQUENCE</scope>
</reference>
<name>A0A9P1CD48_9DINO</name>
<accession>A0A9P1CD48</accession>